<keyword evidence="1" id="KW-0238">DNA-binding</keyword>
<reference evidence="1 2" key="1">
    <citation type="submission" date="2019-03" db="EMBL/GenBank/DDBJ databases">
        <title>Genomic Encyclopedia of Type Strains, Phase IV (KMG-IV): sequencing the most valuable type-strain genomes for metagenomic binning, comparative biology and taxonomic classification.</title>
        <authorList>
            <person name="Goeker M."/>
        </authorList>
    </citation>
    <scope>NUCLEOTIDE SEQUENCE [LARGE SCALE GENOMIC DNA]</scope>
    <source>
        <strain evidence="1 2">DSM 100451</strain>
    </source>
</reference>
<dbReference type="NCBIfam" id="NF047593">
    <property type="entry name" value="IS66_ISAeme5_TnpA"/>
    <property type="match status" value="1"/>
</dbReference>
<sequence length="143" mass="16150">MGKEYVNLKKQRCLQLVQECTHSGKSKREWCAENGIGYSTFMRWQKRLRDELAGELLAPQEIVPVQVELPEQSSHRSTETALEKAAPVVCEESIEIRTGNISIRLPKDTPAGYLAGLVWSFLLVLMSQRINTIASFSALREKS</sequence>
<protein>
    <submittedName>
        <fullName evidence="1">Homeodomain-like domain-containing protein</fullName>
    </submittedName>
</protein>
<proteinExistence type="predicted"/>
<organism evidence="1 2">
    <name type="scientific">Allofournierella massiliensis</name>
    <dbReference type="NCBI Taxonomy" id="1650663"/>
    <lineage>
        <taxon>Bacteria</taxon>
        <taxon>Bacillati</taxon>
        <taxon>Bacillota</taxon>
        <taxon>Clostridia</taxon>
        <taxon>Eubacteriales</taxon>
        <taxon>Oscillospiraceae</taxon>
        <taxon>Allofournierella</taxon>
    </lineage>
</organism>
<evidence type="ECO:0000313" key="2">
    <source>
        <dbReference type="Proteomes" id="UP000295184"/>
    </source>
</evidence>
<name>A0A4R1R768_9FIRM</name>
<dbReference type="SUPFAM" id="SSF48295">
    <property type="entry name" value="TrpR-like"/>
    <property type="match status" value="1"/>
</dbReference>
<accession>A0A4R1R768</accession>
<comment type="caution">
    <text evidence="1">The sequence shown here is derived from an EMBL/GenBank/DDBJ whole genome shotgun (WGS) entry which is preliminary data.</text>
</comment>
<dbReference type="STRING" id="1650663.GCA_001486665_02944"/>
<dbReference type="InterPro" id="IPR010921">
    <property type="entry name" value="Trp_repressor/repl_initiator"/>
</dbReference>
<evidence type="ECO:0000313" key="1">
    <source>
        <dbReference type="EMBL" id="TCL61370.1"/>
    </source>
</evidence>
<dbReference type="GO" id="GO:0043565">
    <property type="term" value="F:sequence-specific DNA binding"/>
    <property type="evidence" value="ECO:0007669"/>
    <property type="project" value="InterPro"/>
</dbReference>
<dbReference type="Proteomes" id="UP000295184">
    <property type="component" value="Unassembled WGS sequence"/>
</dbReference>
<dbReference type="EMBL" id="SLUM01000002">
    <property type="protein sequence ID" value="TCL61370.1"/>
    <property type="molecule type" value="Genomic_DNA"/>
</dbReference>
<keyword evidence="1" id="KW-0371">Homeobox</keyword>
<gene>
    <name evidence="1" type="ORF">EDD77_102109</name>
</gene>
<dbReference type="AlphaFoldDB" id="A0A4R1R768"/>
<dbReference type="OrthoDB" id="9808061at2"/>